<dbReference type="VEuPathDB" id="FungiDB:SDRG_06228"/>
<dbReference type="Proteomes" id="UP000030762">
    <property type="component" value="Unassembled WGS sequence"/>
</dbReference>
<dbReference type="OMA" id="MSADLKC"/>
<dbReference type="EMBL" id="JH767148">
    <property type="protein sequence ID" value="EQC36111.1"/>
    <property type="molecule type" value="Genomic_DNA"/>
</dbReference>
<dbReference type="RefSeq" id="XP_008610217.1">
    <property type="nucleotide sequence ID" value="XM_008611995.1"/>
</dbReference>
<dbReference type="AlphaFoldDB" id="T0QN18"/>
<reference evidence="1 2" key="1">
    <citation type="submission" date="2012-04" db="EMBL/GenBank/DDBJ databases">
        <title>The Genome Sequence of Saprolegnia declina VS20.</title>
        <authorList>
            <consortium name="The Broad Institute Genome Sequencing Platform"/>
            <person name="Russ C."/>
            <person name="Nusbaum C."/>
            <person name="Tyler B."/>
            <person name="van West P."/>
            <person name="Dieguez-Uribeondo J."/>
            <person name="de Bruijn I."/>
            <person name="Tripathy S."/>
            <person name="Jiang R."/>
            <person name="Young S.K."/>
            <person name="Zeng Q."/>
            <person name="Gargeya S."/>
            <person name="Fitzgerald M."/>
            <person name="Haas B."/>
            <person name="Abouelleil A."/>
            <person name="Alvarado L."/>
            <person name="Arachchi H.M."/>
            <person name="Berlin A."/>
            <person name="Chapman S.B."/>
            <person name="Goldberg J."/>
            <person name="Griggs A."/>
            <person name="Gujja S."/>
            <person name="Hansen M."/>
            <person name="Howarth C."/>
            <person name="Imamovic A."/>
            <person name="Larimer J."/>
            <person name="McCowen C."/>
            <person name="Montmayeur A."/>
            <person name="Murphy C."/>
            <person name="Neiman D."/>
            <person name="Pearson M."/>
            <person name="Priest M."/>
            <person name="Roberts A."/>
            <person name="Saif S."/>
            <person name="Shea T."/>
            <person name="Sisk P."/>
            <person name="Sykes S."/>
            <person name="Wortman J."/>
            <person name="Nusbaum C."/>
            <person name="Birren B."/>
        </authorList>
    </citation>
    <scope>NUCLEOTIDE SEQUENCE [LARGE SCALE GENOMIC DNA]</scope>
    <source>
        <strain evidence="1 2">VS20</strain>
    </source>
</reference>
<dbReference type="OrthoDB" id="75314at2759"/>
<protein>
    <submittedName>
        <fullName evidence="1">Uncharacterized protein</fullName>
    </submittedName>
</protein>
<evidence type="ECO:0000313" key="2">
    <source>
        <dbReference type="Proteomes" id="UP000030762"/>
    </source>
</evidence>
<name>T0QN18_SAPDV</name>
<sequence>MSADLKCQYKTGKCFKERTRKRNGEVHSLCEEHRLKQNTIQRRSDRKYQSVHAVRRKERSERKALLKKQVAIAQQLLNPTLHVLNPLSLVPMALSTAPVLPSYPLAFSSPLCTKPSDDSNISPVLSEMSGLLRGNKIVTKSFEWADAVAPSSKLPAPAHIVRRDVFASAPTETPPNDAWTDDDVQLLQSILLV</sequence>
<proteinExistence type="predicted"/>
<accession>T0QN18</accession>
<gene>
    <name evidence="1" type="ORF">SDRG_06228</name>
</gene>
<dbReference type="eggNOG" id="ENOG502S0BB">
    <property type="taxonomic scope" value="Eukaryota"/>
</dbReference>
<dbReference type="GeneID" id="19946955"/>
<dbReference type="InParanoid" id="T0QN18"/>
<keyword evidence="2" id="KW-1185">Reference proteome</keyword>
<evidence type="ECO:0000313" key="1">
    <source>
        <dbReference type="EMBL" id="EQC36111.1"/>
    </source>
</evidence>
<organism evidence="1 2">
    <name type="scientific">Saprolegnia diclina (strain VS20)</name>
    <dbReference type="NCBI Taxonomy" id="1156394"/>
    <lineage>
        <taxon>Eukaryota</taxon>
        <taxon>Sar</taxon>
        <taxon>Stramenopiles</taxon>
        <taxon>Oomycota</taxon>
        <taxon>Saprolegniomycetes</taxon>
        <taxon>Saprolegniales</taxon>
        <taxon>Saprolegniaceae</taxon>
        <taxon>Saprolegnia</taxon>
    </lineage>
</organism>